<dbReference type="Pfam" id="PF16233">
    <property type="entry name" value="DUF4893"/>
    <property type="match status" value="1"/>
</dbReference>
<reference evidence="3" key="1">
    <citation type="journal article" date="2019" name="Int. J. Syst. Evol. Microbiol.">
        <title>The Global Catalogue of Microorganisms (GCM) 10K type strain sequencing project: providing services to taxonomists for standard genome sequencing and annotation.</title>
        <authorList>
            <consortium name="The Broad Institute Genomics Platform"/>
            <consortium name="The Broad Institute Genome Sequencing Center for Infectious Disease"/>
            <person name="Wu L."/>
            <person name="Ma J."/>
        </authorList>
    </citation>
    <scope>NUCLEOTIDE SEQUENCE [LARGE SCALE GENOMIC DNA]</scope>
    <source>
        <strain evidence="3">JCM 17563</strain>
    </source>
</reference>
<sequence length="201" mass="21728">MKALLPLAALLVAGCATDNAPLTPPGTTVRAAATDGDRQRLRDWREAFTRGLAEARAAGHQPAILREGALLEPDAALGGPIPNGTYRCRVIKLGARSPGLLPFIAYPRFNCRISTHAGVQHFAKLTGSQRQVGTILPDGVLRSVFLGTLVLGDEQRAMPYGADSERDLAGYVERIGPQRWRLILPYPRFESLIDVIELVPA</sequence>
<keyword evidence="1" id="KW-0732">Signal</keyword>
<dbReference type="Proteomes" id="UP001500235">
    <property type="component" value="Unassembled WGS sequence"/>
</dbReference>
<accession>A0ABP7SMA0</accession>
<keyword evidence="3" id="KW-1185">Reference proteome</keyword>
<evidence type="ECO:0008006" key="4">
    <source>
        <dbReference type="Google" id="ProtNLM"/>
    </source>
</evidence>
<gene>
    <name evidence="2" type="ORF">GCM10022280_10070</name>
</gene>
<dbReference type="EMBL" id="BAABBQ010000001">
    <property type="protein sequence ID" value="GAA4013736.1"/>
    <property type="molecule type" value="Genomic_DNA"/>
</dbReference>
<protein>
    <recommendedName>
        <fullName evidence="4">DUF4893 domain-containing protein</fullName>
    </recommendedName>
</protein>
<organism evidence="2 3">
    <name type="scientific">Sphingomonas swuensis</name>
    <dbReference type="NCBI Taxonomy" id="977800"/>
    <lineage>
        <taxon>Bacteria</taxon>
        <taxon>Pseudomonadati</taxon>
        <taxon>Pseudomonadota</taxon>
        <taxon>Alphaproteobacteria</taxon>
        <taxon>Sphingomonadales</taxon>
        <taxon>Sphingomonadaceae</taxon>
        <taxon>Sphingomonas</taxon>
    </lineage>
</organism>
<feature type="chain" id="PRO_5047358054" description="DUF4893 domain-containing protein" evidence="1">
    <location>
        <begin position="19"/>
        <end position="201"/>
    </location>
</feature>
<dbReference type="InterPro" id="IPR032609">
    <property type="entry name" value="DUF4893"/>
</dbReference>
<feature type="signal peptide" evidence="1">
    <location>
        <begin position="1"/>
        <end position="18"/>
    </location>
</feature>
<dbReference type="RefSeq" id="WP_344706282.1">
    <property type="nucleotide sequence ID" value="NZ_BAABBQ010000001.1"/>
</dbReference>
<dbReference type="PROSITE" id="PS51257">
    <property type="entry name" value="PROKAR_LIPOPROTEIN"/>
    <property type="match status" value="1"/>
</dbReference>
<name>A0ABP7SMA0_9SPHN</name>
<evidence type="ECO:0000313" key="3">
    <source>
        <dbReference type="Proteomes" id="UP001500235"/>
    </source>
</evidence>
<proteinExistence type="predicted"/>
<evidence type="ECO:0000313" key="2">
    <source>
        <dbReference type="EMBL" id="GAA4013736.1"/>
    </source>
</evidence>
<evidence type="ECO:0000256" key="1">
    <source>
        <dbReference type="SAM" id="SignalP"/>
    </source>
</evidence>
<comment type="caution">
    <text evidence="2">The sequence shown here is derived from an EMBL/GenBank/DDBJ whole genome shotgun (WGS) entry which is preliminary data.</text>
</comment>